<dbReference type="PROSITE" id="PS51301">
    <property type="entry name" value="KILA_N"/>
    <property type="match status" value="1"/>
</dbReference>
<reference evidence="2 3" key="1">
    <citation type="journal article" date="2016" name="Nat. Commun.">
        <title>Thousands of microbial genomes shed light on interconnected biogeochemical processes in an aquifer system.</title>
        <authorList>
            <person name="Anantharaman K."/>
            <person name="Brown C.T."/>
            <person name="Hug L.A."/>
            <person name="Sharon I."/>
            <person name="Castelle C.J."/>
            <person name="Probst A.J."/>
            <person name="Thomas B.C."/>
            <person name="Singh A."/>
            <person name="Wilkins M.J."/>
            <person name="Karaoz U."/>
            <person name="Brodie E.L."/>
            <person name="Williams K.H."/>
            <person name="Hubbard S.S."/>
            <person name="Banfield J.F."/>
        </authorList>
    </citation>
    <scope>NUCLEOTIDE SEQUENCE [LARGE SCALE GENOMIC DNA]</scope>
</reference>
<dbReference type="Pfam" id="PF04383">
    <property type="entry name" value="KilA-N"/>
    <property type="match status" value="1"/>
</dbReference>
<keyword evidence="2" id="KW-0238">DNA-binding</keyword>
<dbReference type="InterPro" id="IPR017880">
    <property type="entry name" value="KilA_N"/>
</dbReference>
<dbReference type="AlphaFoldDB" id="A0A1F6A7L0"/>
<evidence type="ECO:0000313" key="3">
    <source>
        <dbReference type="Proteomes" id="UP000177092"/>
    </source>
</evidence>
<organism evidence="2 3">
    <name type="scientific">Candidatus Gottesmanbacteria bacterium RIFCSPHIGHO2_02_FULL_40_13</name>
    <dbReference type="NCBI Taxonomy" id="1798384"/>
    <lineage>
        <taxon>Bacteria</taxon>
        <taxon>Candidatus Gottesmaniibacteriota</taxon>
    </lineage>
</organism>
<protein>
    <submittedName>
        <fullName evidence="2">DNA-binding protein</fullName>
    </submittedName>
</protein>
<feature type="domain" description="KilA-N" evidence="1">
    <location>
        <begin position="3"/>
        <end position="140"/>
    </location>
</feature>
<evidence type="ECO:0000313" key="2">
    <source>
        <dbReference type="EMBL" id="OGG20728.1"/>
    </source>
</evidence>
<dbReference type="SMART" id="SM01252">
    <property type="entry name" value="KilA-N"/>
    <property type="match status" value="1"/>
</dbReference>
<gene>
    <name evidence="2" type="ORF">A3D03_05580</name>
</gene>
<comment type="caution">
    <text evidence="2">The sequence shown here is derived from an EMBL/GenBank/DDBJ whole genome shotgun (WGS) entry which is preliminary data.</text>
</comment>
<proteinExistence type="predicted"/>
<sequence>MAKRKKISVKGIEILTFKKNESDYISLTDIARYKDKERSDYILQNWMRNRSTIEFLGLWEKIHNPNFKSIEFDGFKSEAGSNSFSLTPKRWISSVNAIGIIAKPGRYGGGTFAHKDIAFEFASWISAEFKLYLIVEFQRLKEEENKRLELGWDLKRALTKINYRIHTDAIKAYLIPPYISKQSTNILYATEADLLNMALFGKTAKDWRDENPKKDGNIRDYADVTQLVVLANLEGINAELIRRGLPQSERLTLLNQIAITQMQSLVGNASIKRLK</sequence>
<dbReference type="GO" id="GO:0003677">
    <property type="term" value="F:DNA binding"/>
    <property type="evidence" value="ECO:0007669"/>
    <property type="project" value="UniProtKB-KW"/>
</dbReference>
<accession>A0A1F6A7L0</accession>
<dbReference type="STRING" id="1798384.A3D03_05580"/>
<dbReference type="Proteomes" id="UP000177092">
    <property type="component" value="Unassembled WGS sequence"/>
</dbReference>
<name>A0A1F6A7L0_9BACT</name>
<dbReference type="InterPro" id="IPR018004">
    <property type="entry name" value="KilA/APSES_HTH"/>
</dbReference>
<evidence type="ECO:0000259" key="1">
    <source>
        <dbReference type="PROSITE" id="PS51301"/>
    </source>
</evidence>
<dbReference type="EMBL" id="MFJN01000036">
    <property type="protein sequence ID" value="OGG20728.1"/>
    <property type="molecule type" value="Genomic_DNA"/>
</dbReference>